<evidence type="ECO:0000256" key="1">
    <source>
        <dbReference type="ARBA" id="ARBA00022679"/>
    </source>
</evidence>
<evidence type="ECO:0000256" key="3">
    <source>
        <dbReference type="RuleBase" id="RU004046"/>
    </source>
</evidence>
<dbReference type="Gene3D" id="3.40.367.20">
    <property type="match status" value="1"/>
</dbReference>
<comment type="caution">
    <text evidence="4">The sequence shown here is derived from an EMBL/GenBank/DDBJ whole genome shotgun (WGS) entry which is preliminary data.</text>
</comment>
<dbReference type="InterPro" id="IPR003836">
    <property type="entry name" value="Glucokinase"/>
</dbReference>
<sequence>MNTTISILAADIGGTTSRFAHFEAGLGKTLEMVDILSFNTASHNISSFNDLVQNFLDLKSNSFCELCNYNIVVFAVAGPVRNNKCTPPNIKWEIDLNSIKEKKCIIINDFVAQAYACLTKKIYSKTIPIKSGESDYEGTKAVIGAGTGLGHCALVYNKCSKKEEHDYIPVASEGAHIAFPFIGEEELEFENFATKKLNIPYLSGDLVVSGIGISLLHEFLSGQRLTPENVMRDNSRNSSALKLFTRFYARACRSYALSVYATGGIIISGGIAAKNPEVVNNNYFIQEFCNSPTQEKLLQMIPVNLNCREDIGLFGAACYAQRLCQR</sequence>
<reference evidence="5" key="1">
    <citation type="journal article" date="2017" name="Environ. Microbiol. Rep.">
        <title>Genetic Diversity of Marine Anaerobic Ammonium-Oxidizing Bacteria as Revealed by Genomic and Proteomic Analyses of 'Candidatus Scalindua japonica'.</title>
        <authorList>
            <person name="Oshiki M."/>
            <person name="Mizuto K."/>
            <person name="Kimura Z."/>
            <person name="Kindaichi T."/>
            <person name="Satoh H."/>
            <person name="Okabe S."/>
        </authorList>
    </citation>
    <scope>NUCLEOTIDE SEQUENCE [LARGE SCALE GENOMIC DNA]</scope>
    <source>
        <strain evidence="5">husup-a2</strain>
    </source>
</reference>
<keyword evidence="5" id="KW-1185">Reference proteome</keyword>
<keyword evidence="2 4" id="KW-0418">Kinase</keyword>
<dbReference type="CDD" id="cd24008">
    <property type="entry name" value="ASKHA_NBD_GLK"/>
    <property type="match status" value="1"/>
</dbReference>
<dbReference type="AlphaFoldDB" id="A0A286TYM3"/>
<proteinExistence type="inferred from homology"/>
<evidence type="ECO:0000313" key="5">
    <source>
        <dbReference type="Proteomes" id="UP000218542"/>
    </source>
</evidence>
<dbReference type="GO" id="GO:0004340">
    <property type="term" value="F:glucokinase activity"/>
    <property type="evidence" value="ECO:0007669"/>
    <property type="project" value="InterPro"/>
</dbReference>
<dbReference type="SUPFAM" id="SSF53067">
    <property type="entry name" value="Actin-like ATPase domain"/>
    <property type="match status" value="1"/>
</dbReference>
<dbReference type="GO" id="GO:0006096">
    <property type="term" value="P:glycolytic process"/>
    <property type="evidence" value="ECO:0007669"/>
    <property type="project" value="InterPro"/>
</dbReference>
<comment type="similarity">
    <text evidence="3">Belongs to the bacterial glucokinase family.</text>
</comment>
<name>A0A286TYM3_9BACT</name>
<dbReference type="RefSeq" id="WP_096894403.1">
    <property type="nucleotide sequence ID" value="NZ_BAOS01000017.1"/>
</dbReference>
<dbReference type="Pfam" id="PF02685">
    <property type="entry name" value="Glucokinase"/>
    <property type="match status" value="1"/>
</dbReference>
<evidence type="ECO:0000256" key="2">
    <source>
        <dbReference type="ARBA" id="ARBA00022777"/>
    </source>
</evidence>
<dbReference type="OrthoDB" id="9800595at2"/>
<dbReference type="InterPro" id="IPR043129">
    <property type="entry name" value="ATPase_NBD"/>
</dbReference>
<protein>
    <submittedName>
        <fullName evidence="4">Glucokinase</fullName>
    </submittedName>
</protein>
<dbReference type="Proteomes" id="UP000218542">
    <property type="component" value="Unassembled WGS sequence"/>
</dbReference>
<evidence type="ECO:0000313" key="4">
    <source>
        <dbReference type="EMBL" id="GAX61009.1"/>
    </source>
</evidence>
<keyword evidence="1" id="KW-0808">Transferase</keyword>
<dbReference type="EMBL" id="BAOS01000017">
    <property type="protein sequence ID" value="GAX61009.1"/>
    <property type="molecule type" value="Genomic_DNA"/>
</dbReference>
<dbReference type="GO" id="GO:0005536">
    <property type="term" value="F:D-glucose binding"/>
    <property type="evidence" value="ECO:0007669"/>
    <property type="project" value="InterPro"/>
</dbReference>
<organism evidence="4 5">
    <name type="scientific">Candidatus Scalindua japonica</name>
    <dbReference type="NCBI Taxonomy" id="1284222"/>
    <lineage>
        <taxon>Bacteria</taxon>
        <taxon>Pseudomonadati</taxon>
        <taxon>Planctomycetota</taxon>
        <taxon>Candidatus Brocadiia</taxon>
        <taxon>Candidatus Brocadiales</taxon>
        <taxon>Candidatus Scalinduaceae</taxon>
        <taxon>Candidatus Scalindua</taxon>
    </lineage>
</organism>
<dbReference type="PANTHER" id="PTHR47363:SF1">
    <property type="entry name" value="GLUCOKINASE"/>
    <property type="match status" value="1"/>
</dbReference>
<accession>A0A286TYM3</accession>
<dbReference type="GO" id="GO:0005524">
    <property type="term" value="F:ATP binding"/>
    <property type="evidence" value="ECO:0007669"/>
    <property type="project" value="InterPro"/>
</dbReference>
<gene>
    <name evidence="4" type="ORF">SCALIN_C17_0042</name>
</gene>
<dbReference type="PANTHER" id="PTHR47363">
    <property type="entry name" value="GLUCOKINASE"/>
    <property type="match status" value="1"/>
</dbReference>
<dbReference type="Gene3D" id="3.30.420.40">
    <property type="match status" value="1"/>
</dbReference>